<dbReference type="Proteomes" id="UP000593568">
    <property type="component" value="Unassembled WGS sequence"/>
</dbReference>
<dbReference type="PANTHER" id="PTHR36762">
    <property type="entry name" value="LIGHT-REGULATED PROTEIN 1, CHLOROPLASTIC"/>
    <property type="match status" value="1"/>
</dbReference>
<dbReference type="PANTHER" id="PTHR36762:SF7">
    <property type="entry name" value="LIGHT-REGULATED PROTEIN-LIKE"/>
    <property type="match status" value="1"/>
</dbReference>
<proteinExistence type="predicted"/>
<evidence type="ECO:0008006" key="3">
    <source>
        <dbReference type="Google" id="ProtNLM"/>
    </source>
</evidence>
<sequence>MVKGGIRHRDSRYLNIPSYLKASTVMDVRGLGERFLQCSKGKKQEDVPTARIPKSYHAPEVETFRSYIRKQSFSQTQLSTSDMGMYLTVKQSKAREKLKRRKLERALESVQLHVLGQSYLVVVMMAALSLAPSPLSIVTTTKPLFPPCKSMLKLQTPRGFKATPVGQDNSTVDYSSTASVFPAEACDTLGGEACDVEMFPEVKLKPDQTQSNKGKTGSEQVDREYLEYNSPKTVFIGEACDDLGGEFCEPEYQKGVQ</sequence>
<dbReference type="EMBL" id="JABEZW010000012">
    <property type="protein sequence ID" value="MBA0781927.1"/>
    <property type="molecule type" value="Genomic_DNA"/>
</dbReference>
<dbReference type="AlphaFoldDB" id="A0A7J9F9I3"/>
<comment type="caution">
    <text evidence="1">The sequence shown here is derived from an EMBL/GenBank/DDBJ whole genome shotgun (WGS) entry which is preliminary data.</text>
</comment>
<accession>A0A7J9F9I3</accession>
<name>A0A7J9F9I3_9ROSI</name>
<protein>
    <recommendedName>
        <fullName evidence="3">Light-regulated protein</fullName>
    </recommendedName>
</protein>
<dbReference type="GO" id="GO:0009507">
    <property type="term" value="C:chloroplast"/>
    <property type="evidence" value="ECO:0007669"/>
    <property type="project" value="InterPro"/>
</dbReference>
<evidence type="ECO:0000313" key="1">
    <source>
        <dbReference type="EMBL" id="MBA0781927.1"/>
    </source>
</evidence>
<keyword evidence="2" id="KW-1185">Reference proteome</keyword>
<dbReference type="InterPro" id="IPR009856">
    <property type="entry name" value="Lir1"/>
</dbReference>
<organism evidence="1 2">
    <name type="scientific">Gossypium trilobum</name>
    <dbReference type="NCBI Taxonomy" id="34281"/>
    <lineage>
        <taxon>Eukaryota</taxon>
        <taxon>Viridiplantae</taxon>
        <taxon>Streptophyta</taxon>
        <taxon>Embryophyta</taxon>
        <taxon>Tracheophyta</taxon>
        <taxon>Spermatophyta</taxon>
        <taxon>Magnoliopsida</taxon>
        <taxon>eudicotyledons</taxon>
        <taxon>Gunneridae</taxon>
        <taxon>Pentapetalae</taxon>
        <taxon>rosids</taxon>
        <taxon>malvids</taxon>
        <taxon>Malvales</taxon>
        <taxon>Malvaceae</taxon>
        <taxon>Malvoideae</taxon>
        <taxon>Gossypium</taxon>
    </lineage>
</organism>
<dbReference type="Pfam" id="PF07207">
    <property type="entry name" value="Lir1"/>
    <property type="match status" value="1"/>
</dbReference>
<evidence type="ECO:0000313" key="2">
    <source>
        <dbReference type="Proteomes" id="UP000593568"/>
    </source>
</evidence>
<gene>
    <name evidence="1" type="ORF">Gotri_002808</name>
</gene>
<reference evidence="1 2" key="1">
    <citation type="journal article" date="2019" name="Genome Biol. Evol.">
        <title>Insights into the evolution of the New World diploid cottons (Gossypium, subgenus Houzingenia) based on genome sequencing.</title>
        <authorList>
            <person name="Grover C.E."/>
            <person name="Arick M.A. 2nd"/>
            <person name="Thrash A."/>
            <person name="Conover J.L."/>
            <person name="Sanders W.S."/>
            <person name="Peterson D.G."/>
            <person name="Frelichowski J.E."/>
            <person name="Scheffler J.A."/>
            <person name="Scheffler B.E."/>
            <person name="Wendel J.F."/>
        </authorList>
    </citation>
    <scope>NUCLEOTIDE SEQUENCE [LARGE SCALE GENOMIC DNA]</scope>
    <source>
        <strain evidence="1">8</strain>
        <tissue evidence="1">Leaf</tissue>
    </source>
</reference>